<dbReference type="Pfam" id="PF00990">
    <property type="entry name" value="GGDEF"/>
    <property type="match status" value="1"/>
</dbReference>
<feature type="compositionally biased region" description="Basic and acidic residues" evidence="4">
    <location>
        <begin position="457"/>
        <end position="467"/>
    </location>
</feature>
<dbReference type="PANTHER" id="PTHR45138">
    <property type="entry name" value="REGULATORY COMPONENTS OF SENSORY TRANSDUCTION SYSTEM"/>
    <property type="match status" value="1"/>
</dbReference>
<dbReference type="SUPFAM" id="SSF55073">
    <property type="entry name" value="Nucleotide cyclase"/>
    <property type="match status" value="1"/>
</dbReference>
<evidence type="ECO:0000259" key="5">
    <source>
        <dbReference type="PROSITE" id="PS50112"/>
    </source>
</evidence>
<feature type="domain" description="PAC" evidence="6">
    <location>
        <begin position="190"/>
        <end position="243"/>
    </location>
</feature>
<evidence type="ECO:0000256" key="2">
    <source>
        <dbReference type="ARBA" id="ARBA00034247"/>
    </source>
</evidence>
<evidence type="ECO:0000259" key="6">
    <source>
        <dbReference type="PROSITE" id="PS50113"/>
    </source>
</evidence>
<evidence type="ECO:0000256" key="1">
    <source>
        <dbReference type="ARBA" id="ARBA00012528"/>
    </source>
</evidence>
<dbReference type="InterPro" id="IPR000700">
    <property type="entry name" value="PAS-assoc_C"/>
</dbReference>
<evidence type="ECO:0000313" key="9">
    <source>
        <dbReference type="Proteomes" id="UP000464751"/>
    </source>
</evidence>
<evidence type="ECO:0000256" key="4">
    <source>
        <dbReference type="SAM" id="MobiDB-lite"/>
    </source>
</evidence>
<dbReference type="NCBIfam" id="TIGR00229">
    <property type="entry name" value="sensory_box"/>
    <property type="match status" value="1"/>
</dbReference>
<dbReference type="InterPro" id="IPR050469">
    <property type="entry name" value="Diguanylate_Cyclase"/>
</dbReference>
<dbReference type="InterPro" id="IPR029787">
    <property type="entry name" value="Nucleotide_cyclase"/>
</dbReference>
<evidence type="ECO:0000313" key="8">
    <source>
        <dbReference type="EMBL" id="QIB35121.1"/>
    </source>
</evidence>
<dbReference type="GO" id="GO:0005886">
    <property type="term" value="C:plasma membrane"/>
    <property type="evidence" value="ECO:0007669"/>
    <property type="project" value="TreeGrafter"/>
</dbReference>
<accession>A0A6P1YQR1</accession>
<dbReference type="GO" id="GO:0052621">
    <property type="term" value="F:diguanylate cyclase activity"/>
    <property type="evidence" value="ECO:0007669"/>
    <property type="project" value="UniProtKB-EC"/>
</dbReference>
<protein>
    <recommendedName>
        <fullName evidence="1">diguanylate cyclase</fullName>
        <ecNumber evidence="1">2.7.7.65</ecNumber>
    </recommendedName>
</protein>
<comment type="catalytic activity">
    <reaction evidence="2">
        <text>2 GTP = 3',3'-c-di-GMP + 2 diphosphate</text>
        <dbReference type="Rhea" id="RHEA:24898"/>
        <dbReference type="ChEBI" id="CHEBI:33019"/>
        <dbReference type="ChEBI" id="CHEBI:37565"/>
        <dbReference type="ChEBI" id="CHEBI:58805"/>
        <dbReference type="EC" id="2.7.7.65"/>
    </reaction>
</comment>
<dbReference type="PANTHER" id="PTHR45138:SF9">
    <property type="entry name" value="DIGUANYLATE CYCLASE DGCM-RELATED"/>
    <property type="match status" value="1"/>
</dbReference>
<keyword evidence="9" id="KW-1185">Reference proteome</keyword>
<dbReference type="EMBL" id="CP048630">
    <property type="protein sequence ID" value="QIB35121.1"/>
    <property type="molecule type" value="Genomic_DNA"/>
</dbReference>
<dbReference type="AlphaFoldDB" id="A0A6P1YQR1"/>
<feature type="coiled-coil region" evidence="3">
    <location>
        <begin position="234"/>
        <end position="268"/>
    </location>
</feature>
<dbReference type="GO" id="GO:0043709">
    <property type="term" value="P:cell adhesion involved in single-species biofilm formation"/>
    <property type="evidence" value="ECO:0007669"/>
    <property type="project" value="TreeGrafter"/>
</dbReference>
<dbReference type="InterPro" id="IPR035965">
    <property type="entry name" value="PAS-like_dom_sf"/>
</dbReference>
<evidence type="ECO:0000256" key="3">
    <source>
        <dbReference type="SAM" id="Coils"/>
    </source>
</evidence>
<dbReference type="CDD" id="cd01949">
    <property type="entry name" value="GGDEF"/>
    <property type="match status" value="1"/>
</dbReference>
<reference evidence="8 9" key="1">
    <citation type="submission" date="2020-02" db="EMBL/GenBank/DDBJ databases">
        <authorList>
            <person name="Li G."/>
        </authorList>
    </citation>
    <scope>NUCLEOTIDE SEQUENCE [LARGE SCALE GENOMIC DNA]</scope>
    <source>
        <strain evidence="8 9">DSM 102029</strain>
    </source>
</reference>
<dbReference type="RefSeq" id="WP_163076266.1">
    <property type="nucleotide sequence ID" value="NZ_CP048630.1"/>
</dbReference>
<dbReference type="SMART" id="SM00086">
    <property type="entry name" value="PAC"/>
    <property type="match status" value="1"/>
</dbReference>
<dbReference type="InterPro" id="IPR000014">
    <property type="entry name" value="PAS"/>
</dbReference>
<sequence>MSAPLALCVVNRDRRCLAANERFAEALECPLDRIRGEDLNSLLPGSKEFVITALEKAEGGEAFNDYELPVGERGKVFLASAEAFRESGVLTGLSIGLVDITERKRMAEALVEMEKRIAFAMESANQWIWELDIPANRVRRSSHWKSGLGYLPEETIGGAEHVAWSVVHPEDLPQVLKSYKNLIDGRTDVFEATYRIQHRNGTWLWIMGRGRIVERSPDGEPLRLLATSVDISRQKRTEQELAATVRRREELERELVATNRRLTALSEMDSLTELPNRRKFDEVLSREMRRNRGHSPAMALLMIDVDQFKSYNDLYGHPEGDECLRKVAETLSGCARRAGDVIARYGGEEFAAILADTNEADATVLAGRMLEAVRSLRIAHSGSAMGIVTVSIGVTVYELPASRHDYMPIGNLIAAADRALYSAKQAGRNCIVTSSVDPSGALRTAAVTESGAPSPPKHIDDGDNAHG</sequence>
<feature type="domain" description="PAS" evidence="5">
    <location>
        <begin position="113"/>
        <end position="186"/>
    </location>
</feature>
<dbReference type="CDD" id="cd00130">
    <property type="entry name" value="PAS"/>
    <property type="match status" value="1"/>
</dbReference>
<dbReference type="InterPro" id="IPR013656">
    <property type="entry name" value="PAS_4"/>
</dbReference>
<feature type="domain" description="GGDEF" evidence="7">
    <location>
        <begin position="296"/>
        <end position="436"/>
    </location>
</feature>
<dbReference type="Gene3D" id="3.30.70.270">
    <property type="match status" value="1"/>
</dbReference>
<dbReference type="GO" id="GO:1902201">
    <property type="term" value="P:negative regulation of bacterial-type flagellum-dependent cell motility"/>
    <property type="evidence" value="ECO:0007669"/>
    <property type="project" value="TreeGrafter"/>
</dbReference>
<keyword evidence="3" id="KW-0175">Coiled coil</keyword>
<dbReference type="Pfam" id="PF08448">
    <property type="entry name" value="PAS_4"/>
    <property type="match status" value="1"/>
</dbReference>
<dbReference type="PROSITE" id="PS50113">
    <property type="entry name" value="PAC"/>
    <property type="match status" value="1"/>
</dbReference>
<dbReference type="PROSITE" id="PS50112">
    <property type="entry name" value="PAS"/>
    <property type="match status" value="1"/>
</dbReference>
<dbReference type="SMART" id="SM00267">
    <property type="entry name" value="GGDEF"/>
    <property type="match status" value="1"/>
</dbReference>
<dbReference type="PROSITE" id="PS50887">
    <property type="entry name" value="GGDEF"/>
    <property type="match status" value="1"/>
</dbReference>
<dbReference type="Proteomes" id="UP000464751">
    <property type="component" value="Chromosome"/>
</dbReference>
<evidence type="ECO:0000259" key="7">
    <source>
        <dbReference type="PROSITE" id="PS50887"/>
    </source>
</evidence>
<dbReference type="NCBIfam" id="TIGR00254">
    <property type="entry name" value="GGDEF"/>
    <property type="match status" value="1"/>
</dbReference>
<dbReference type="InterPro" id="IPR000160">
    <property type="entry name" value="GGDEF_dom"/>
</dbReference>
<dbReference type="Pfam" id="PF08447">
    <property type="entry name" value="PAS_3"/>
    <property type="match status" value="1"/>
</dbReference>
<feature type="region of interest" description="Disordered" evidence="4">
    <location>
        <begin position="446"/>
        <end position="467"/>
    </location>
</feature>
<dbReference type="InterPro" id="IPR001610">
    <property type="entry name" value="PAC"/>
</dbReference>
<dbReference type="KEGG" id="apra:G3A50_16450"/>
<dbReference type="FunFam" id="3.30.70.270:FF:000001">
    <property type="entry name" value="Diguanylate cyclase domain protein"/>
    <property type="match status" value="1"/>
</dbReference>
<dbReference type="SUPFAM" id="SSF55785">
    <property type="entry name" value="PYP-like sensor domain (PAS domain)"/>
    <property type="match status" value="2"/>
</dbReference>
<name>A0A6P1YQR1_9HYPH</name>
<gene>
    <name evidence="8" type="ORF">G3A50_16450</name>
</gene>
<dbReference type="EC" id="2.7.7.65" evidence="1"/>
<organism evidence="8 9">
    <name type="scientific">Ancylobacter pratisalsi</name>
    <dbReference type="NCBI Taxonomy" id="1745854"/>
    <lineage>
        <taxon>Bacteria</taxon>
        <taxon>Pseudomonadati</taxon>
        <taxon>Pseudomonadota</taxon>
        <taxon>Alphaproteobacteria</taxon>
        <taxon>Hyphomicrobiales</taxon>
        <taxon>Xanthobacteraceae</taxon>
        <taxon>Ancylobacter</taxon>
    </lineage>
</organism>
<dbReference type="Gene3D" id="3.30.450.20">
    <property type="entry name" value="PAS domain"/>
    <property type="match status" value="2"/>
</dbReference>
<proteinExistence type="predicted"/>
<dbReference type="InterPro" id="IPR013655">
    <property type="entry name" value="PAS_fold_3"/>
</dbReference>
<dbReference type="InterPro" id="IPR043128">
    <property type="entry name" value="Rev_trsase/Diguanyl_cyclase"/>
</dbReference>